<feature type="compositionally biased region" description="Basic residues" evidence="1">
    <location>
        <begin position="379"/>
        <end position="390"/>
    </location>
</feature>
<accession>D7FHR6</accession>
<feature type="compositionally biased region" description="Polar residues" evidence="1">
    <location>
        <begin position="811"/>
        <end position="822"/>
    </location>
</feature>
<proteinExistence type="predicted"/>
<feature type="compositionally biased region" description="Basic and acidic residues" evidence="1">
    <location>
        <begin position="333"/>
        <end position="342"/>
    </location>
</feature>
<feature type="region of interest" description="Disordered" evidence="1">
    <location>
        <begin position="724"/>
        <end position="783"/>
    </location>
</feature>
<feature type="compositionally biased region" description="Low complexity" evidence="1">
    <location>
        <begin position="316"/>
        <end position="328"/>
    </location>
</feature>
<feature type="compositionally biased region" description="Low complexity" evidence="1">
    <location>
        <begin position="558"/>
        <end position="570"/>
    </location>
</feature>
<feature type="region of interest" description="Disordered" evidence="1">
    <location>
        <begin position="556"/>
        <end position="606"/>
    </location>
</feature>
<feature type="region of interest" description="Disordered" evidence="1">
    <location>
        <begin position="86"/>
        <end position="125"/>
    </location>
</feature>
<feature type="region of interest" description="Disordered" evidence="1">
    <location>
        <begin position="477"/>
        <end position="543"/>
    </location>
</feature>
<evidence type="ECO:0000313" key="3">
    <source>
        <dbReference type="Proteomes" id="UP000002630"/>
    </source>
</evidence>
<dbReference type="OrthoDB" id="10536588at2759"/>
<dbReference type="InParanoid" id="D7FHR6"/>
<evidence type="ECO:0000313" key="2">
    <source>
        <dbReference type="EMBL" id="CBJ28621.1"/>
    </source>
</evidence>
<feature type="compositionally biased region" description="Gly residues" evidence="1">
    <location>
        <begin position="263"/>
        <end position="272"/>
    </location>
</feature>
<reference evidence="2 3" key="1">
    <citation type="journal article" date="2010" name="Nature">
        <title>The Ectocarpus genome and the independent evolution of multicellularity in brown algae.</title>
        <authorList>
            <person name="Cock J.M."/>
            <person name="Sterck L."/>
            <person name="Rouze P."/>
            <person name="Scornet D."/>
            <person name="Allen A.E."/>
            <person name="Amoutzias G."/>
            <person name="Anthouard V."/>
            <person name="Artiguenave F."/>
            <person name="Aury J.M."/>
            <person name="Badger J.H."/>
            <person name="Beszteri B."/>
            <person name="Billiau K."/>
            <person name="Bonnet E."/>
            <person name="Bothwell J.H."/>
            <person name="Bowler C."/>
            <person name="Boyen C."/>
            <person name="Brownlee C."/>
            <person name="Carrano C.J."/>
            <person name="Charrier B."/>
            <person name="Cho G.Y."/>
            <person name="Coelho S.M."/>
            <person name="Collen J."/>
            <person name="Corre E."/>
            <person name="Da Silva C."/>
            <person name="Delage L."/>
            <person name="Delaroque N."/>
            <person name="Dittami S.M."/>
            <person name="Doulbeau S."/>
            <person name="Elias M."/>
            <person name="Farnham G."/>
            <person name="Gachon C.M."/>
            <person name="Gschloessl B."/>
            <person name="Heesch S."/>
            <person name="Jabbari K."/>
            <person name="Jubin C."/>
            <person name="Kawai H."/>
            <person name="Kimura K."/>
            <person name="Kloareg B."/>
            <person name="Kupper F.C."/>
            <person name="Lang D."/>
            <person name="Le Bail A."/>
            <person name="Leblanc C."/>
            <person name="Lerouge P."/>
            <person name="Lohr M."/>
            <person name="Lopez P.J."/>
            <person name="Martens C."/>
            <person name="Maumus F."/>
            <person name="Michel G."/>
            <person name="Miranda-Saavedra D."/>
            <person name="Morales J."/>
            <person name="Moreau H."/>
            <person name="Motomura T."/>
            <person name="Nagasato C."/>
            <person name="Napoli C.A."/>
            <person name="Nelson D.R."/>
            <person name="Nyvall-Collen P."/>
            <person name="Peters A.F."/>
            <person name="Pommier C."/>
            <person name="Potin P."/>
            <person name="Poulain J."/>
            <person name="Quesneville H."/>
            <person name="Read B."/>
            <person name="Rensing S.A."/>
            <person name="Ritter A."/>
            <person name="Rousvoal S."/>
            <person name="Samanta M."/>
            <person name="Samson G."/>
            <person name="Schroeder D.C."/>
            <person name="Segurens B."/>
            <person name="Strittmatter M."/>
            <person name="Tonon T."/>
            <person name="Tregear J.W."/>
            <person name="Valentin K."/>
            <person name="von Dassow P."/>
            <person name="Yamagishi T."/>
            <person name="Van de Peer Y."/>
            <person name="Wincker P."/>
        </authorList>
    </citation>
    <scope>NUCLEOTIDE SEQUENCE [LARGE SCALE GENOMIC DNA]</scope>
    <source>
        <strain evidence="3">Ec32 / CCAP1310/4</strain>
    </source>
</reference>
<name>D7FHR6_ECTSI</name>
<feature type="compositionally biased region" description="Polar residues" evidence="1">
    <location>
        <begin position="306"/>
        <end position="315"/>
    </location>
</feature>
<gene>
    <name evidence="2" type="ORF">Esi_0110_0047</name>
</gene>
<keyword evidence="3" id="KW-1185">Reference proteome</keyword>
<dbReference type="AlphaFoldDB" id="D7FHR6"/>
<dbReference type="EMBL" id="FN649760">
    <property type="protein sequence ID" value="CBJ28621.1"/>
    <property type="molecule type" value="Genomic_DNA"/>
</dbReference>
<feature type="compositionally biased region" description="Low complexity" evidence="1">
    <location>
        <begin position="445"/>
        <end position="459"/>
    </location>
</feature>
<feature type="compositionally biased region" description="Low complexity" evidence="1">
    <location>
        <begin position="91"/>
        <end position="101"/>
    </location>
</feature>
<feature type="region of interest" description="Disordered" evidence="1">
    <location>
        <begin position="811"/>
        <end position="830"/>
    </location>
</feature>
<feature type="compositionally biased region" description="Low complexity" evidence="1">
    <location>
        <begin position="494"/>
        <end position="508"/>
    </location>
</feature>
<feature type="compositionally biased region" description="Pro residues" evidence="1">
    <location>
        <begin position="760"/>
        <end position="770"/>
    </location>
</feature>
<dbReference type="Proteomes" id="UP000002630">
    <property type="component" value="Unassembled WGS sequence"/>
</dbReference>
<sequence>MDAGLDTVEEDVERNRVGKNPFDQRFTALTESPFTETSTSTGQIGNGGHEIETISRHIIVRMEVIAKQIAFLSKETAGQPHKVLAGGGRVGASSSSATSAGRLQRNVSVEGAAERPLDTRAGNAKIGSRSGFNDIGTGVASGDSSSPFGAPLVARLDLYRKIRQGLATAEDLLPAGMLSAAPSGMASSRPTPLPATVTSLSSDGLASSTAPGILHGFIKHVKPFSVCYASAAQANGPPKENDDDMHKNAKSVSTFVEDEGHGDGNSNGGGDGNSDNGNGSGVAANFCYYGDDMPCSPYEATIGHATPTSSAGRSPTTTMAAAAAAATAGEGLTHTRAEKGGDSGDGSRSCEQGEEQERQHGAPRKPALPPAGGAEALRRAKARLQGKRKLSYPGFSSPIPENPITRLGYCEQAVGKDIAEGGRYRDGGLMSVEGVRGGGGGGGSSALHSSLRGTDTSTPSAATTVAAVARLRTSSGVAGTRGVGGFSRRKRNGNDSNTNDSNSCNSNNGERKGATGKKRRGAVVGGVHGGRNGGGGGAEPGWSVLSWGSAKQLRKQMEAAATAAGKTASEGKGGRRSKGRGGGGGGAASSKKNITLSDPVTGSGGGGAVSSIGPLGLVPCSNALRLEFPPAAEGLECYLVSLANPFRDLAAMKSAFEEEPQLSPEVSGGMVPFPEASPPLSALGGTPPSDGFDFVLGPDFQNETAVATAVVAAVDHIHEVGANVKADVPKGSTHPGSETPNPNTAGPRGGALRTVTAQQAPPPLPSPPVRPSDAAATANGLNPGGTCMIDLRNIWQRTGAVSRAISQARSGHTSPWNISTLADPNRLEAP</sequence>
<feature type="compositionally biased region" description="Gly residues" evidence="1">
    <location>
        <begin position="523"/>
        <end position="539"/>
    </location>
</feature>
<feature type="compositionally biased region" description="Gly residues" evidence="1">
    <location>
        <begin position="435"/>
        <end position="444"/>
    </location>
</feature>
<feature type="region of interest" description="Disordered" evidence="1">
    <location>
        <begin position="306"/>
        <end position="397"/>
    </location>
</feature>
<feature type="region of interest" description="Disordered" evidence="1">
    <location>
        <begin position="435"/>
        <end position="459"/>
    </location>
</feature>
<organism evidence="2 3">
    <name type="scientific">Ectocarpus siliculosus</name>
    <name type="common">Brown alga</name>
    <name type="synonym">Conferva siliculosa</name>
    <dbReference type="NCBI Taxonomy" id="2880"/>
    <lineage>
        <taxon>Eukaryota</taxon>
        <taxon>Sar</taxon>
        <taxon>Stramenopiles</taxon>
        <taxon>Ochrophyta</taxon>
        <taxon>PX clade</taxon>
        <taxon>Phaeophyceae</taxon>
        <taxon>Ectocarpales</taxon>
        <taxon>Ectocarpaceae</taxon>
        <taxon>Ectocarpus</taxon>
    </lineage>
</organism>
<evidence type="ECO:0000256" key="1">
    <source>
        <dbReference type="SAM" id="MobiDB-lite"/>
    </source>
</evidence>
<feature type="compositionally biased region" description="Polar residues" evidence="1">
    <location>
        <begin position="734"/>
        <end position="744"/>
    </location>
</feature>
<feature type="region of interest" description="Disordered" evidence="1">
    <location>
        <begin position="256"/>
        <end position="277"/>
    </location>
</feature>
<protein>
    <submittedName>
        <fullName evidence="2">Uncharacterized protein</fullName>
    </submittedName>
</protein>